<dbReference type="PANTHER" id="PTHR47926">
    <property type="entry name" value="PENTATRICOPEPTIDE REPEAT-CONTAINING PROTEIN"/>
    <property type="match status" value="1"/>
</dbReference>
<keyword evidence="6" id="KW-1185">Reference proteome</keyword>
<reference evidence="5" key="2">
    <citation type="submission" date="2015-06" db="UniProtKB">
        <authorList>
            <consortium name="EnsemblPlants"/>
        </authorList>
    </citation>
    <scope>IDENTIFICATION</scope>
</reference>
<feature type="repeat" description="PPR" evidence="3">
    <location>
        <begin position="904"/>
        <end position="938"/>
    </location>
</feature>
<dbReference type="InterPro" id="IPR046960">
    <property type="entry name" value="PPR_At4g14850-like_plant"/>
</dbReference>
<evidence type="ECO:0000256" key="1">
    <source>
        <dbReference type="ARBA" id="ARBA00022737"/>
    </source>
</evidence>
<protein>
    <recommendedName>
        <fullName evidence="4">DYW domain-containing protein</fullName>
    </recommendedName>
</protein>
<dbReference type="Proteomes" id="UP000008022">
    <property type="component" value="Unassembled WGS sequence"/>
</dbReference>
<dbReference type="SUPFAM" id="SSF48452">
    <property type="entry name" value="TPR-like"/>
    <property type="match status" value="1"/>
</dbReference>
<feature type="repeat" description="PPR" evidence="3">
    <location>
        <begin position="264"/>
        <end position="298"/>
    </location>
</feature>
<dbReference type="FunFam" id="1.25.40.10:FF:001159">
    <property type="entry name" value="Putative pentatricopeptide repeat-containing protein At3g25060, mitochondrial"/>
    <property type="match status" value="1"/>
</dbReference>
<dbReference type="FunFam" id="1.25.40.10:FF:001928">
    <property type="entry name" value="Os06g0231400 protein"/>
    <property type="match status" value="1"/>
</dbReference>
<dbReference type="EnsemblPlants" id="ORUFI06G08670.1">
    <property type="protein sequence ID" value="ORUFI06G08670.1"/>
    <property type="gene ID" value="ORUFI06G08670"/>
</dbReference>
<dbReference type="STRING" id="4529.A0A0E0PVG5"/>
<evidence type="ECO:0000259" key="4">
    <source>
        <dbReference type="Pfam" id="PF14432"/>
    </source>
</evidence>
<feature type="domain" description="DYW" evidence="4">
    <location>
        <begin position="492"/>
        <end position="577"/>
    </location>
</feature>
<dbReference type="Pfam" id="PF14432">
    <property type="entry name" value="DYW_deaminase"/>
    <property type="match status" value="1"/>
</dbReference>
<dbReference type="FunFam" id="1.25.40.10:FF:001304">
    <property type="entry name" value="Pentatricopeptide repeat-containing protein At5g15300"/>
    <property type="match status" value="1"/>
</dbReference>
<reference evidence="6" key="1">
    <citation type="submission" date="2013-06" db="EMBL/GenBank/DDBJ databases">
        <authorList>
            <person name="Zhao Q."/>
        </authorList>
    </citation>
    <scope>NUCLEOTIDE SEQUENCE</scope>
    <source>
        <strain evidence="6">cv. W1943</strain>
    </source>
</reference>
<dbReference type="OMA" id="FTWIQRF"/>
<dbReference type="Pfam" id="PF01535">
    <property type="entry name" value="PPR"/>
    <property type="match status" value="5"/>
</dbReference>
<keyword evidence="1" id="KW-0677">Repeat</keyword>
<dbReference type="FunFam" id="1.25.40.10:FF:000090">
    <property type="entry name" value="Pentatricopeptide repeat-containing protein, chloroplastic"/>
    <property type="match status" value="1"/>
</dbReference>
<proteinExistence type="predicted"/>
<dbReference type="NCBIfam" id="TIGR00756">
    <property type="entry name" value="PPR"/>
    <property type="match status" value="8"/>
</dbReference>
<dbReference type="FunFam" id="1.25.40.10:FF:001648">
    <property type="entry name" value="Os06g0231400 protein"/>
    <property type="match status" value="1"/>
</dbReference>
<dbReference type="PANTHER" id="PTHR47926:SF402">
    <property type="entry name" value="TETRATRICOPEPTIDE-LIKE HELICAL DOMAIN SUPERFAMILY, DYW DOMAIN-CONTAINING PROTEIN"/>
    <property type="match status" value="1"/>
</dbReference>
<dbReference type="Pfam" id="PF12854">
    <property type="entry name" value="PPR_1"/>
    <property type="match status" value="2"/>
</dbReference>
<keyword evidence="2" id="KW-0809">Transit peptide</keyword>
<dbReference type="GO" id="GO:0008270">
    <property type="term" value="F:zinc ion binding"/>
    <property type="evidence" value="ECO:0007669"/>
    <property type="project" value="InterPro"/>
</dbReference>
<accession>A0A0E0PVG5</accession>
<dbReference type="FunFam" id="1.25.40.10:FF:000932">
    <property type="entry name" value="Pentatricopeptide repeat-containing protein"/>
    <property type="match status" value="1"/>
</dbReference>
<dbReference type="PROSITE" id="PS51375">
    <property type="entry name" value="PPR"/>
    <property type="match status" value="7"/>
</dbReference>
<dbReference type="Pfam" id="PF20431">
    <property type="entry name" value="E_motif"/>
    <property type="match status" value="2"/>
</dbReference>
<dbReference type="GO" id="GO:0003723">
    <property type="term" value="F:RNA binding"/>
    <property type="evidence" value="ECO:0007669"/>
    <property type="project" value="InterPro"/>
</dbReference>
<evidence type="ECO:0000313" key="6">
    <source>
        <dbReference type="Proteomes" id="UP000008022"/>
    </source>
</evidence>
<dbReference type="eggNOG" id="KOG4197">
    <property type="taxonomic scope" value="Eukaryota"/>
</dbReference>
<sequence>MSATTTAPSPTPIPITTIAELRQHHSQLVRLGLASHPPHARRLLAFLARDPAHLPYAARLLAHHPDPRPALLNPLFASLPPRAAASLLALMLSLPLLPDHFTFPRLLPAAPLPLAAQLHALLLKLNLHSHAHSLNALLAAYLAAARPDLARVLFRTSGGGALDVVSWTTMVGGLCRLGLVDDAREVFDAMPARNLVSWNSMISGYVKADRFLDALEVFDEMRALGVEGNGFVATSALVACTGAGALGRGREIYRWVEQSGIEVDAKLATAVVDMYCKCGCVDEAWRVFDSLPARGLTTWNCMIGGAAGVAPDDVTLLNVLTACAHAGEVSEGRRYLNHIVSRHGIEPKGEHYGCMVDLFGRAGQLDEAKKVIDEMPMDPDLAVLGALLGACKIHGDVDLGEAIGWRVIDLDPDNSGRYVLLANLLAGAGRWDEVGKVRRLMDERNVSKEAGRSVIEVDGEACEFRCGNLRHPQAREIYAMAVDMVSRIRAEGYVPDTGEALHDVAEEDKEAALLCHSEKLAIAFGLLRARPRETLRITKNLRVCRDCHEATKYVSRVFGREIVVRDRSRFHHFKDGILLGSARLSPRAVRQIHGHLVVGGIAAARLQHLRELLLSCVATFRGRMGYARKVFDGIPRPDLFMHNAMVRGYAHAGAPGDAFAVYRRMTEASRLRPDAFTFCYLLRACAGLPGSRAGRQVHGAVVKLGFLKDAYVRNALINMFAKCGDLRVASVLLDEAGEGDVVAWSAVIAGHAARGDMAAARKMFDECTHKDIVCWNVMLGAYAKHGEMENARELFDRAPEKDVVSWNTIITGYAAQGMLKHALEVFDEMRAAGWTPDEATIVSLLSCCANTGLLDAGRMIHHQLHLERRPWISIVVGNALVSMYAKCGDLHTAVEGFNTMKDTDVWTWNSVIGGLAFHGQAEQSVRFFKKMLEKRIHPNEISFLCVLGACSHAGLVEDGQKFFYLMKDRYGIEPNARHYSCIVDMLGRAGLLDEAYAIVSNMRCEPSAVVWRTLLGACRTHGNMTLGKLVREKLLNMNEDASADYVLLSGIYASSGEWLGVETERRSMDRRGIRKAAGYAQIDRKPAGLSAP</sequence>
<feature type="repeat" description="PPR" evidence="3">
    <location>
        <begin position="802"/>
        <end position="836"/>
    </location>
</feature>
<dbReference type="GO" id="GO:0009451">
    <property type="term" value="P:RNA modification"/>
    <property type="evidence" value="ECO:0007669"/>
    <property type="project" value="InterPro"/>
</dbReference>
<feature type="repeat" description="PPR" evidence="3">
    <location>
        <begin position="638"/>
        <end position="668"/>
    </location>
</feature>
<dbReference type="Pfam" id="PF13041">
    <property type="entry name" value="PPR_2"/>
    <property type="match status" value="2"/>
</dbReference>
<name>A0A0E0PVG5_ORYRU</name>
<dbReference type="InterPro" id="IPR002885">
    <property type="entry name" value="PPR_rpt"/>
</dbReference>
<evidence type="ECO:0000256" key="2">
    <source>
        <dbReference type="ARBA" id="ARBA00022946"/>
    </source>
</evidence>
<dbReference type="AlphaFoldDB" id="A0A0E0PVG5"/>
<dbReference type="Gene3D" id="1.25.40.10">
    <property type="entry name" value="Tetratricopeptide repeat domain"/>
    <property type="match status" value="7"/>
</dbReference>
<dbReference type="InterPro" id="IPR046848">
    <property type="entry name" value="E_motif"/>
</dbReference>
<dbReference type="Gramene" id="ORUFI06G08670.1">
    <property type="protein sequence ID" value="ORUFI06G08670.1"/>
    <property type="gene ID" value="ORUFI06G08670"/>
</dbReference>
<feature type="repeat" description="PPR" evidence="3">
    <location>
        <begin position="194"/>
        <end position="228"/>
    </location>
</feature>
<feature type="repeat" description="PPR" evidence="3">
    <location>
        <begin position="163"/>
        <end position="193"/>
    </location>
</feature>
<dbReference type="InterPro" id="IPR032867">
    <property type="entry name" value="DYW_dom"/>
</dbReference>
<dbReference type="InterPro" id="IPR011990">
    <property type="entry name" value="TPR-like_helical_dom_sf"/>
</dbReference>
<dbReference type="Pfam" id="PF13812">
    <property type="entry name" value="PPR_3"/>
    <property type="match status" value="1"/>
</dbReference>
<dbReference type="HOGENOM" id="CLU_002706_15_8_1"/>
<organism evidence="5 6">
    <name type="scientific">Oryza rufipogon</name>
    <name type="common">Brownbeard rice</name>
    <name type="synonym">Asian wild rice</name>
    <dbReference type="NCBI Taxonomy" id="4529"/>
    <lineage>
        <taxon>Eukaryota</taxon>
        <taxon>Viridiplantae</taxon>
        <taxon>Streptophyta</taxon>
        <taxon>Embryophyta</taxon>
        <taxon>Tracheophyta</taxon>
        <taxon>Spermatophyta</taxon>
        <taxon>Magnoliopsida</taxon>
        <taxon>Liliopsida</taxon>
        <taxon>Poales</taxon>
        <taxon>Poaceae</taxon>
        <taxon>BOP clade</taxon>
        <taxon>Oryzoideae</taxon>
        <taxon>Oryzeae</taxon>
        <taxon>Oryzinae</taxon>
        <taxon>Oryza</taxon>
    </lineage>
</organism>
<evidence type="ECO:0000256" key="3">
    <source>
        <dbReference type="PROSITE-ProRule" id="PRU00708"/>
    </source>
</evidence>
<feature type="repeat" description="PPR" evidence="3">
    <location>
        <begin position="771"/>
        <end position="801"/>
    </location>
</feature>
<evidence type="ECO:0000313" key="5">
    <source>
        <dbReference type="EnsemblPlants" id="ORUFI06G08670.1"/>
    </source>
</evidence>